<dbReference type="Gene3D" id="2.40.160.20">
    <property type="match status" value="1"/>
</dbReference>
<name>A0A932A6X2_9BACT</name>
<reference evidence="1" key="1">
    <citation type="submission" date="2020-07" db="EMBL/GenBank/DDBJ databases">
        <title>Huge and variable diversity of episymbiotic CPR bacteria and DPANN archaea in groundwater ecosystems.</title>
        <authorList>
            <person name="He C.Y."/>
            <person name="Keren R."/>
            <person name="Whittaker M."/>
            <person name="Farag I.F."/>
            <person name="Doudna J."/>
            <person name="Cate J.H.D."/>
            <person name="Banfield J.F."/>
        </authorList>
    </citation>
    <scope>NUCLEOTIDE SEQUENCE</scope>
    <source>
        <strain evidence="1">NC_groundwater_580_Pr5_B-0.1um_64_19</strain>
    </source>
</reference>
<proteinExistence type="predicted"/>
<dbReference type="Proteomes" id="UP000779809">
    <property type="component" value="Unassembled WGS sequence"/>
</dbReference>
<gene>
    <name evidence="1" type="ORF">HYX28_02785</name>
</gene>
<evidence type="ECO:0000313" key="2">
    <source>
        <dbReference type="Proteomes" id="UP000779809"/>
    </source>
</evidence>
<evidence type="ECO:0000313" key="1">
    <source>
        <dbReference type="EMBL" id="MBI2677687.1"/>
    </source>
</evidence>
<sequence>MLINHNRRAERRIPRWAAQPFVHFAWRILRMRKSILAIMAVVALSFAAMAQTTPKAEVFGGYQYLRFNPGSGIDGINANGWEAAINGNLTNWFGIKADFSGAYNGDLLGTGISGKLHTFTFGPEFSRRGDKGKLFAHALFGGARLSGGGASDSAFAMRIGGGGDWNINDRLAWRVVQADYVPTRFGSEWQNNVAVSTGIVFRLGSK</sequence>
<comment type="caution">
    <text evidence="1">The sequence shown here is derived from an EMBL/GenBank/DDBJ whole genome shotgun (WGS) entry which is preliminary data.</text>
</comment>
<evidence type="ECO:0008006" key="3">
    <source>
        <dbReference type="Google" id="ProtNLM"/>
    </source>
</evidence>
<organism evidence="1 2">
    <name type="scientific">Candidatus Korobacter versatilis</name>
    <dbReference type="NCBI Taxonomy" id="658062"/>
    <lineage>
        <taxon>Bacteria</taxon>
        <taxon>Pseudomonadati</taxon>
        <taxon>Acidobacteriota</taxon>
        <taxon>Terriglobia</taxon>
        <taxon>Terriglobales</taxon>
        <taxon>Candidatus Korobacteraceae</taxon>
        <taxon>Candidatus Korobacter</taxon>
    </lineage>
</organism>
<protein>
    <recommendedName>
        <fullName evidence="3">Outer membrane protein beta-barrel domain-containing protein</fullName>
    </recommendedName>
</protein>
<accession>A0A932A6X2</accession>
<dbReference type="EMBL" id="JACPNR010000004">
    <property type="protein sequence ID" value="MBI2677687.1"/>
    <property type="molecule type" value="Genomic_DNA"/>
</dbReference>
<dbReference type="AlphaFoldDB" id="A0A932A6X2"/>